<dbReference type="Gene3D" id="3.40.50.360">
    <property type="match status" value="1"/>
</dbReference>
<dbReference type="AlphaFoldDB" id="A0A6U3C2D0"/>
<name>A0A6U3C2D0_9STRA</name>
<dbReference type="GO" id="GO:0005829">
    <property type="term" value="C:cytosol"/>
    <property type="evidence" value="ECO:0007669"/>
    <property type="project" value="TreeGrafter"/>
</dbReference>
<evidence type="ECO:0000313" key="3">
    <source>
        <dbReference type="EMBL" id="CAD9976115.1"/>
    </source>
</evidence>
<gene>
    <name evidence="3" type="ORF">APAL1065_LOCUS16573</name>
    <name evidence="4" type="ORF">APAL1065_LOCUS16574</name>
</gene>
<feature type="compositionally biased region" description="Acidic residues" evidence="1">
    <location>
        <begin position="76"/>
        <end position="85"/>
    </location>
</feature>
<organism evidence="4">
    <name type="scientific">Entomoneis paludosa</name>
    <dbReference type="NCBI Taxonomy" id="265537"/>
    <lineage>
        <taxon>Eukaryota</taxon>
        <taxon>Sar</taxon>
        <taxon>Stramenopiles</taxon>
        <taxon>Ochrophyta</taxon>
        <taxon>Bacillariophyta</taxon>
        <taxon>Bacillariophyceae</taxon>
        <taxon>Bacillariophycidae</taxon>
        <taxon>Entomoneidaceae</taxon>
        <taxon>Entomoneis</taxon>
    </lineage>
</organism>
<protein>
    <recommendedName>
        <fullName evidence="2">NADPH-dependent FMN reductase-like domain-containing protein</fullName>
    </recommendedName>
</protein>
<feature type="domain" description="NADPH-dependent FMN reductase-like" evidence="2">
    <location>
        <begin position="220"/>
        <end position="369"/>
    </location>
</feature>
<feature type="compositionally biased region" description="Gly residues" evidence="1">
    <location>
        <begin position="1"/>
        <end position="13"/>
    </location>
</feature>
<dbReference type="GO" id="GO:0016491">
    <property type="term" value="F:oxidoreductase activity"/>
    <property type="evidence" value="ECO:0007669"/>
    <property type="project" value="InterPro"/>
</dbReference>
<dbReference type="PANTHER" id="PTHR30543:SF21">
    <property type="entry name" value="NAD(P)H-DEPENDENT FMN REDUCTASE LOT6"/>
    <property type="match status" value="1"/>
</dbReference>
<proteinExistence type="predicted"/>
<dbReference type="GO" id="GO:0010181">
    <property type="term" value="F:FMN binding"/>
    <property type="evidence" value="ECO:0007669"/>
    <property type="project" value="TreeGrafter"/>
</dbReference>
<dbReference type="PANTHER" id="PTHR30543">
    <property type="entry name" value="CHROMATE REDUCTASE"/>
    <property type="match status" value="1"/>
</dbReference>
<feature type="region of interest" description="Disordered" evidence="1">
    <location>
        <begin position="1"/>
        <end position="43"/>
    </location>
</feature>
<dbReference type="InterPro" id="IPR050712">
    <property type="entry name" value="NAD(P)H-dep_reductase"/>
</dbReference>
<dbReference type="EMBL" id="HBHT01024710">
    <property type="protein sequence ID" value="CAD9976115.1"/>
    <property type="molecule type" value="Transcribed_RNA"/>
</dbReference>
<sequence>MIGAMGGGDGQQDGGPPRPQQLPMGNMGQAPAGVSAGPVGMPVGAPGVLTGLGVPPPNLSPIMNNNNDLNTSIKTDDDELHDEDGENPRKKIKSDRTPGKPKNTIVWNHVQVDEQPSGINEQKCKYCDKTKMSKQLQTTFWTMHLVDPAKGCPNAPLSVRQELAANSRSADVLRAASQISDQTPAMLAAKLNPPIRRKKKSELGKGSNRAKAYKDQKAPTIIGFCGSERTGSFNKMLYNLVMQQLGAEGAVVKEVNLKALNLPLYDADLERDNFPEAAKQLKKDLMAADGIFICSPEYNGFITPLLLNAITWATRGEGRMYAGFKDKVALLMSTSPGTMGGIRMLRSLQQMMQDMGATVVPGNNSVGNAFQTFDREGQLCDERALRKVEAAAYQMVRYSRFHANRDGDAVMDENVTRMHNMGEYGRVDW</sequence>
<evidence type="ECO:0000313" key="4">
    <source>
        <dbReference type="EMBL" id="CAD9976117.1"/>
    </source>
</evidence>
<dbReference type="EMBL" id="HBHT01024711">
    <property type="protein sequence ID" value="CAD9976117.1"/>
    <property type="molecule type" value="Transcribed_RNA"/>
</dbReference>
<feature type="region of interest" description="Disordered" evidence="1">
    <location>
        <begin position="59"/>
        <end position="103"/>
    </location>
</feature>
<feature type="compositionally biased region" description="Basic and acidic residues" evidence="1">
    <location>
        <begin position="86"/>
        <end position="98"/>
    </location>
</feature>
<dbReference type="InterPro" id="IPR005025">
    <property type="entry name" value="FMN_Rdtase-like_dom"/>
</dbReference>
<feature type="compositionally biased region" description="Low complexity" evidence="1">
    <location>
        <begin position="28"/>
        <end position="43"/>
    </location>
</feature>
<feature type="compositionally biased region" description="Polar residues" evidence="1">
    <location>
        <begin position="61"/>
        <end position="73"/>
    </location>
</feature>
<evidence type="ECO:0000259" key="2">
    <source>
        <dbReference type="Pfam" id="PF03358"/>
    </source>
</evidence>
<reference evidence="4" key="1">
    <citation type="submission" date="2021-01" db="EMBL/GenBank/DDBJ databases">
        <authorList>
            <person name="Corre E."/>
            <person name="Pelletier E."/>
            <person name="Niang G."/>
            <person name="Scheremetjew M."/>
            <person name="Finn R."/>
            <person name="Kale V."/>
            <person name="Holt S."/>
            <person name="Cochrane G."/>
            <person name="Meng A."/>
            <person name="Brown T."/>
            <person name="Cohen L."/>
        </authorList>
    </citation>
    <scope>NUCLEOTIDE SEQUENCE</scope>
    <source>
        <strain evidence="4">CCMP125</strain>
    </source>
</reference>
<dbReference type="SUPFAM" id="SSF52218">
    <property type="entry name" value="Flavoproteins"/>
    <property type="match status" value="1"/>
</dbReference>
<dbReference type="Pfam" id="PF03358">
    <property type="entry name" value="FMN_red"/>
    <property type="match status" value="1"/>
</dbReference>
<dbReference type="InterPro" id="IPR029039">
    <property type="entry name" value="Flavoprotein-like_sf"/>
</dbReference>
<accession>A0A6U3C2D0</accession>
<evidence type="ECO:0000256" key="1">
    <source>
        <dbReference type="SAM" id="MobiDB-lite"/>
    </source>
</evidence>